<dbReference type="RefSeq" id="WP_380696311.1">
    <property type="nucleotide sequence ID" value="NZ_JBHRYR010000003.1"/>
</dbReference>
<keyword evidence="11" id="KW-1185">Reference proteome</keyword>
<dbReference type="CDD" id="cd16378">
    <property type="entry name" value="CcmH_N"/>
    <property type="match status" value="1"/>
</dbReference>
<evidence type="ECO:0000256" key="1">
    <source>
        <dbReference type="ARBA" id="ARBA00010342"/>
    </source>
</evidence>
<dbReference type="InterPro" id="IPR038297">
    <property type="entry name" value="CcmH/CycL/NrfF/Ccl2_sf"/>
</dbReference>
<dbReference type="PANTHER" id="PTHR47870">
    <property type="entry name" value="CYTOCHROME C-TYPE BIOGENESIS PROTEIN CCMH"/>
    <property type="match status" value="1"/>
</dbReference>
<dbReference type="PANTHER" id="PTHR47870:SF1">
    <property type="entry name" value="CYTOCHROME C-TYPE BIOGENESIS PROTEIN CCMH"/>
    <property type="match status" value="1"/>
</dbReference>
<keyword evidence="3 7" id="KW-0479">Metal-binding</keyword>
<feature type="transmembrane region" description="Helical" evidence="7">
    <location>
        <begin position="129"/>
        <end position="150"/>
    </location>
</feature>
<comment type="function">
    <text evidence="7">Possible subunit of a heme lyase.</text>
</comment>
<keyword evidence="4 7" id="KW-0732">Signal</keyword>
<feature type="chain" id="PRO_5044979519" description="Cytochrome c-type biogenesis protein" evidence="7">
    <location>
        <begin position="29"/>
        <end position="183"/>
    </location>
</feature>
<accession>A0ABV7ZXQ0</accession>
<keyword evidence="7" id="KW-0812">Transmembrane</keyword>
<comment type="similarity">
    <text evidence="1 7">Belongs to the CcmH/CycL/Ccl2/NrfF family.</text>
</comment>
<feature type="domain" description="CcmH/CycL/Ccl2/NrfF N-terminal" evidence="9">
    <location>
        <begin position="51"/>
        <end position="174"/>
    </location>
</feature>
<keyword evidence="7" id="KW-1133">Transmembrane helix</keyword>
<name>A0ABV7ZXQ0_9GAMM</name>
<evidence type="ECO:0000256" key="3">
    <source>
        <dbReference type="ARBA" id="ARBA00022723"/>
    </source>
</evidence>
<keyword evidence="6 7" id="KW-0408">Iron</keyword>
<dbReference type="InterPro" id="IPR051263">
    <property type="entry name" value="C-type_cytochrome_biogenesis"/>
</dbReference>
<dbReference type="Pfam" id="PF03918">
    <property type="entry name" value="CcmH"/>
    <property type="match status" value="1"/>
</dbReference>
<evidence type="ECO:0000256" key="6">
    <source>
        <dbReference type="ARBA" id="ARBA00023004"/>
    </source>
</evidence>
<keyword evidence="7" id="KW-0472">Membrane</keyword>
<dbReference type="EMBL" id="JBHRYR010000003">
    <property type="protein sequence ID" value="MFC3853293.1"/>
    <property type="molecule type" value="Genomic_DNA"/>
</dbReference>
<dbReference type="InterPro" id="IPR005616">
    <property type="entry name" value="CcmH/CycL/Ccl2/NrfF_N"/>
</dbReference>
<reference evidence="11" key="1">
    <citation type="journal article" date="2019" name="Int. J. Syst. Evol. Microbiol.">
        <title>The Global Catalogue of Microorganisms (GCM) 10K type strain sequencing project: providing services to taxonomists for standard genome sequencing and annotation.</title>
        <authorList>
            <consortium name="The Broad Institute Genomics Platform"/>
            <consortium name="The Broad Institute Genome Sequencing Center for Infectious Disease"/>
            <person name="Wu L."/>
            <person name="Ma J."/>
        </authorList>
    </citation>
    <scope>NUCLEOTIDE SEQUENCE [LARGE SCALE GENOMIC DNA]</scope>
    <source>
        <strain evidence="11">IBRC 10765</strain>
    </source>
</reference>
<evidence type="ECO:0000313" key="10">
    <source>
        <dbReference type="EMBL" id="MFC3853293.1"/>
    </source>
</evidence>
<feature type="region of interest" description="Disordered" evidence="8">
    <location>
        <begin position="158"/>
        <end position="183"/>
    </location>
</feature>
<protein>
    <recommendedName>
        <fullName evidence="7">Cytochrome c-type biogenesis protein</fullName>
    </recommendedName>
</protein>
<gene>
    <name evidence="10" type="ORF">ACFOOG_10660</name>
</gene>
<evidence type="ECO:0000256" key="4">
    <source>
        <dbReference type="ARBA" id="ARBA00022729"/>
    </source>
</evidence>
<evidence type="ECO:0000256" key="7">
    <source>
        <dbReference type="RuleBase" id="RU364112"/>
    </source>
</evidence>
<evidence type="ECO:0000256" key="8">
    <source>
        <dbReference type="SAM" id="MobiDB-lite"/>
    </source>
</evidence>
<sequence>MMPPRPAVKRRLSLASLIFLSLCFSFIAASYSAAQARSEIAASPSESAFIRDFSDPSYEARYFTLTHELRCPRCQNQSIADSDAPIALDMRQRTVQLLEAGYTDEEIVDFMIERWGDFVTYRPRFGAHMVWIFALIALTVVGLLMAVWAVRRVHSPASSPEQELSPEQQQARINELRQQVNKS</sequence>
<keyword evidence="5" id="KW-0201">Cytochrome c-type biogenesis</keyword>
<evidence type="ECO:0000259" key="9">
    <source>
        <dbReference type="Pfam" id="PF03918"/>
    </source>
</evidence>
<evidence type="ECO:0000256" key="5">
    <source>
        <dbReference type="ARBA" id="ARBA00022748"/>
    </source>
</evidence>
<dbReference type="Gene3D" id="1.10.8.640">
    <property type="entry name" value="Cytochrome C biogenesis protein"/>
    <property type="match status" value="1"/>
</dbReference>
<feature type="signal peptide" evidence="7">
    <location>
        <begin position="1"/>
        <end position="28"/>
    </location>
</feature>
<feature type="compositionally biased region" description="Low complexity" evidence="8">
    <location>
        <begin position="158"/>
        <end position="171"/>
    </location>
</feature>
<evidence type="ECO:0000256" key="2">
    <source>
        <dbReference type="ARBA" id="ARBA00022617"/>
    </source>
</evidence>
<comment type="caution">
    <text evidence="10">The sequence shown here is derived from an EMBL/GenBank/DDBJ whole genome shotgun (WGS) entry which is preliminary data.</text>
</comment>
<evidence type="ECO:0000313" key="11">
    <source>
        <dbReference type="Proteomes" id="UP001595617"/>
    </source>
</evidence>
<keyword evidence="2 7" id="KW-0349">Heme</keyword>
<proteinExistence type="inferred from homology"/>
<organism evidence="10 11">
    <name type="scientific">Saccharospirillum mangrovi</name>
    <dbReference type="NCBI Taxonomy" id="2161747"/>
    <lineage>
        <taxon>Bacteria</taxon>
        <taxon>Pseudomonadati</taxon>
        <taxon>Pseudomonadota</taxon>
        <taxon>Gammaproteobacteria</taxon>
        <taxon>Oceanospirillales</taxon>
        <taxon>Saccharospirillaceae</taxon>
        <taxon>Saccharospirillum</taxon>
    </lineage>
</organism>
<dbReference type="Proteomes" id="UP001595617">
    <property type="component" value="Unassembled WGS sequence"/>
</dbReference>